<dbReference type="InterPro" id="IPR019039">
    <property type="entry name" value="T4-Rnl1-like_N"/>
</dbReference>
<dbReference type="GO" id="GO:0016787">
    <property type="term" value="F:hydrolase activity"/>
    <property type="evidence" value="ECO:0007669"/>
    <property type="project" value="InterPro"/>
</dbReference>
<protein>
    <submittedName>
        <fullName evidence="3">AAA domain-containing protein</fullName>
    </submittedName>
</protein>
<dbReference type="Pfam" id="PF00149">
    <property type="entry name" value="Metallophos"/>
    <property type="match status" value="1"/>
</dbReference>
<dbReference type="OrthoDB" id="9805698at2"/>
<dbReference type="Gene3D" id="3.40.50.300">
    <property type="entry name" value="P-loop containing nucleotide triphosphate hydrolases"/>
    <property type="match status" value="1"/>
</dbReference>
<dbReference type="InterPro" id="IPR006186">
    <property type="entry name" value="Ser/Thr-sp_prot-phosphatase"/>
</dbReference>
<comment type="caution">
    <text evidence="3">The sequence shown here is derived from an EMBL/GenBank/DDBJ whole genome shotgun (WGS) entry which is preliminary data.</text>
</comment>
<dbReference type="PRINTS" id="PR00114">
    <property type="entry name" value="STPHPHTASE"/>
</dbReference>
<dbReference type="SUPFAM" id="SSF56300">
    <property type="entry name" value="Metallo-dependent phosphatases"/>
    <property type="match status" value="1"/>
</dbReference>
<feature type="domain" description="Calcineurin-like phosphoesterase" evidence="1">
    <location>
        <begin position="176"/>
        <end position="351"/>
    </location>
</feature>
<dbReference type="EMBL" id="PZZP01000001">
    <property type="protein sequence ID" value="PTM57975.1"/>
    <property type="molecule type" value="Genomic_DNA"/>
</dbReference>
<dbReference type="InterPro" id="IPR027417">
    <property type="entry name" value="P-loop_NTPase"/>
</dbReference>
<dbReference type="PANTHER" id="PTHR32004:SF1">
    <property type="entry name" value="TRNA LIGASE"/>
    <property type="match status" value="1"/>
</dbReference>
<dbReference type="GO" id="GO:0006388">
    <property type="term" value="P:tRNA splicing, via endonucleolytic cleavage and ligation"/>
    <property type="evidence" value="ECO:0007669"/>
    <property type="project" value="TreeGrafter"/>
</dbReference>
<name>A0A2T4Z7Z3_9BACL</name>
<dbReference type="InterPro" id="IPR004843">
    <property type="entry name" value="Calcineurin-like_PHP"/>
</dbReference>
<dbReference type="AlphaFoldDB" id="A0A2T4Z7Z3"/>
<proteinExistence type="predicted"/>
<dbReference type="Proteomes" id="UP000241639">
    <property type="component" value="Unassembled WGS sequence"/>
</dbReference>
<evidence type="ECO:0000313" key="4">
    <source>
        <dbReference type="Proteomes" id="UP000241639"/>
    </source>
</evidence>
<dbReference type="PANTHER" id="PTHR32004">
    <property type="entry name" value="TRNA LIGASE"/>
    <property type="match status" value="1"/>
</dbReference>
<keyword evidence="4" id="KW-1185">Reference proteome</keyword>
<dbReference type="Pfam" id="PF09511">
    <property type="entry name" value="RNA_lig_T4_1"/>
    <property type="match status" value="1"/>
</dbReference>
<evidence type="ECO:0000313" key="3">
    <source>
        <dbReference type="EMBL" id="PTM57975.1"/>
    </source>
</evidence>
<feature type="domain" description="T4 RNA ligase 1-like N-terminal" evidence="2">
    <location>
        <begin position="455"/>
        <end position="662"/>
    </location>
</feature>
<evidence type="ECO:0000259" key="1">
    <source>
        <dbReference type="Pfam" id="PF00149"/>
    </source>
</evidence>
<dbReference type="InterPro" id="IPR029052">
    <property type="entry name" value="Metallo-depent_PP-like"/>
</dbReference>
<reference evidence="3 4" key="1">
    <citation type="submission" date="2018-04" db="EMBL/GenBank/DDBJ databases">
        <title>Genomic Encyclopedia of Archaeal and Bacterial Type Strains, Phase II (KMG-II): from individual species to whole genera.</title>
        <authorList>
            <person name="Goeker M."/>
        </authorList>
    </citation>
    <scope>NUCLEOTIDE SEQUENCE [LARGE SCALE GENOMIC DNA]</scope>
    <source>
        <strain evidence="3 4">DSM 45169</strain>
    </source>
</reference>
<dbReference type="GO" id="GO:0003972">
    <property type="term" value="F:RNA ligase (ATP) activity"/>
    <property type="evidence" value="ECO:0007669"/>
    <property type="project" value="TreeGrafter"/>
</dbReference>
<evidence type="ECO:0000259" key="2">
    <source>
        <dbReference type="Pfam" id="PF09511"/>
    </source>
</evidence>
<dbReference type="Pfam" id="PF13671">
    <property type="entry name" value="AAA_33"/>
    <property type="match status" value="1"/>
</dbReference>
<sequence>MRVLFLLRGPMGAGKSHWIEREGLSQYTLSPDAIRMMYQNPVYDLHGEPRISQANDKHVWGHLFQLLELRMERGDLTIIDATHVRSSAISPYKKLCQRYRYRCYIIDFTDVPQETALARNQARDSYKHVPEEAILNAYERLKGQQPQGWTTVIKPEQFWDVVGELSQPLDFSEWKKIHHIGDIHGCYDALQEYLGDGFNEDELYLFVGDLLDRGLQNGEVLQFFLQHYQKKNVILLEGNHEIHFFKWANEEEVRSHLFRDHTAPQLEQAGLDKKEVRQLYRKFRQLAYYTYHGKTVLVTHGGLSAIPRYLSFVSTQQLIKGFGEYEEDIDHEWAERAAGHHYQIHGHRNIYRLPVEAAERSYNLEGQVEHGGHLRIVTLSPEGFETHEIRNSHYHQPALVPQKVKEEQLSVKTLLEYMRNHPYIREKKLGDNLSSFNFTTQAFHKGKWDDINVRARGLFINTHTEEIVSRSYNKFFNIEERPETKLGYLADHLCFPIDLYEKPNGYLGILGYDQASEQLVFSSKSMIDNTFSHWFRELFYQAFTEEQAKVITQSLRDENTSWVFEVILPQKDPHIIRYDRDQLVLLDVIDRDITFSKKPYEELVAISQSFGVTVKKHYHTFDSWLDFYRWYREVTSHMGIEEEGYVVEGAAGAMVKIKLPYYQFWKQMRGLKETIAKGHTIVTQRLYSPLHNQVYNWMNAQEREYLRQTSIIQLREDFQSAVATPR</sequence>
<dbReference type="Gene3D" id="3.60.21.10">
    <property type="match status" value="1"/>
</dbReference>
<gene>
    <name evidence="3" type="ORF">C8J48_0546</name>
</gene>
<accession>A0A2T4Z7Z3</accession>
<dbReference type="SUPFAM" id="SSF52540">
    <property type="entry name" value="P-loop containing nucleoside triphosphate hydrolases"/>
    <property type="match status" value="1"/>
</dbReference>
<dbReference type="RefSeq" id="WP_107724836.1">
    <property type="nucleotide sequence ID" value="NZ_PZZP01000001.1"/>
</dbReference>
<organism evidence="3 4">
    <name type="scientific">Desmospora activa DSM 45169</name>
    <dbReference type="NCBI Taxonomy" id="1121389"/>
    <lineage>
        <taxon>Bacteria</taxon>
        <taxon>Bacillati</taxon>
        <taxon>Bacillota</taxon>
        <taxon>Bacilli</taxon>
        <taxon>Bacillales</taxon>
        <taxon>Thermoactinomycetaceae</taxon>
        <taxon>Desmospora</taxon>
    </lineage>
</organism>